<keyword evidence="3" id="KW-1003">Cell membrane</keyword>
<dbReference type="PANTHER" id="PTHR30614:SF0">
    <property type="entry name" value="L-CYSTINE TRANSPORT SYSTEM PERMEASE PROTEIN TCYL"/>
    <property type="match status" value="1"/>
</dbReference>
<dbReference type="InterPro" id="IPR043429">
    <property type="entry name" value="ArtM/GltK/GlnP/TcyL/YhdX-like"/>
</dbReference>
<dbReference type="RefSeq" id="WP_071876710.1">
    <property type="nucleotide sequence ID" value="NZ_JXLC01000004.1"/>
</dbReference>
<dbReference type="Gene3D" id="1.10.3720.10">
    <property type="entry name" value="MetI-like"/>
    <property type="match status" value="1"/>
</dbReference>
<dbReference type="PANTHER" id="PTHR30614">
    <property type="entry name" value="MEMBRANE COMPONENT OF AMINO ACID ABC TRANSPORTER"/>
    <property type="match status" value="1"/>
</dbReference>
<evidence type="ECO:0000256" key="5">
    <source>
        <dbReference type="ARBA" id="ARBA00022970"/>
    </source>
</evidence>
<dbReference type="GO" id="GO:0022857">
    <property type="term" value="F:transmembrane transporter activity"/>
    <property type="evidence" value="ECO:0007669"/>
    <property type="project" value="InterPro"/>
</dbReference>
<keyword evidence="6 8" id="KW-1133">Transmembrane helix</keyword>
<dbReference type="GO" id="GO:0043190">
    <property type="term" value="C:ATP-binding cassette (ABC) transporter complex"/>
    <property type="evidence" value="ECO:0007669"/>
    <property type="project" value="InterPro"/>
</dbReference>
<dbReference type="InterPro" id="IPR010065">
    <property type="entry name" value="AA_ABC_transptr_permease_3TM"/>
</dbReference>
<dbReference type="AlphaFoldDB" id="A0A0S3K6R9"/>
<evidence type="ECO:0000256" key="7">
    <source>
        <dbReference type="ARBA" id="ARBA00023136"/>
    </source>
</evidence>
<dbReference type="SUPFAM" id="SSF161098">
    <property type="entry name" value="MetI-like"/>
    <property type="match status" value="1"/>
</dbReference>
<dbReference type="Pfam" id="PF00528">
    <property type="entry name" value="BPD_transp_1"/>
    <property type="match status" value="1"/>
</dbReference>
<evidence type="ECO:0000256" key="6">
    <source>
        <dbReference type="ARBA" id="ARBA00022989"/>
    </source>
</evidence>
<name>A0A0S3K6R9_9ENTE</name>
<dbReference type="KEGG" id="ess:ATZ33_00865"/>
<evidence type="ECO:0000256" key="8">
    <source>
        <dbReference type="RuleBase" id="RU363032"/>
    </source>
</evidence>
<dbReference type="OrthoDB" id="9787841at2"/>
<dbReference type="EMBL" id="JXLC01000004">
    <property type="protein sequence ID" value="OJG92706.1"/>
    <property type="molecule type" value="Genomic_DNA"/>
</dbReference>
<reference evidence="10 12" key="2">
    <citation type="submission" date="2015-12" db="EMBL/GenBank/DDBJ databases">
        <authorList>
            <person name="Lauer A."/>
            <person name="Humrighouse B."/>
            <person name="Loparev V."/>
            <person name="Shewmaker P.L."/>
            <person name="Whitney A.M."/>
            <person name="McLaughlin R.W."/>
        </authorList>
    </citation>
    <scope>NUCLEOTIDE SEQUENCE [LARGE SCALE GENOMIC DNA]</scope>
    <source>
        <strain evidence="10 12">LMG 23085</strain>
    </source>
</reference>
<gene>
    <name evidence="10" type="ORF">ATZ33_00865</name>
    <name evidence="11" type="ORF">RV15_GL002651</name>
</gene>
<feature type="transmembrane region" description="Helical" evidence="8">
    <location>
        <begin position="24"/>
        <end position="46"/>
    </location>
</feature>
<keyword evidence="12" id="KW-1185">Reference proteome</keyword>
<reference evidence="11 13" key="1">
    <citation type="submission" date="2014-12" db="EMBL/GenBank/DDBJ databases">
        <title>Draft genome sequences of 29 type strains of Enterococci.</title>
        <authorList>
            <person name="Zhong Z."/>
            <person name="Sun Z."/>
            <person name="Liu W."/>
            <person name="Zhang W."/>
            <person name="Zhang H."/>
        </authorList>
    </citation>
    <scope>NUCLEOTIDE SEQUENCE [LARGE SCALE GENOMIC DNA]</scope>
    <source>
        <strain evidence="11 13">DSM 22801</strain>
    </source>
</reference>
<feature type="transmembrane region" description="Helical" evidence="8">
    <location>
        <begin position="58"/>
        <end position="79"/>
    </location>
</feature>
<dbReference type="CDD" id="cd06261">
    <property type="entry name" value="TM_PBP2"/>
    <property type="match status" value="1"/>
</dbReference>
<dbReference type="EMBL" id="CP013614">
    <property type="protein sequence ID" value="ALR99982.1"/>
    <property type="molecule type" value="Genomic_DNA"/>
</dbReference>
<dbReference type="GO" id="GO:0006865">
    <property type="term" value="P:amino acid transport"/>
    <property type="evidence" value="ECO:0007669"/>
    <property type="project" value="UniProtKB-KW"/>
</dbReference>
<organism evidence="11 13">
    <name type="scientific">Enterococcus silesiacus</name>
    <dbReference type="NCBI Taxonomy" id="332949"/>
    <lineage>
        <taxon>Bacteria</taxon>
        <taxon>Bacillati</taxon>
        <taxon>Bacillota</taxon>
        <taxon>Bacilli</taxon>
        <taxon>Lactobacillales</taxon>
        <taxon>Enterococcaceae</taxon>
        <taxon>Enterococcus</taxon>
    </lineage>
</organism>
<dbReference type="PROSITE" id="PS50928">
    <property type="entry name" value="ABC_TM1"/>
    <property type="match status" value="1"/>
</dbReference>
<evidence type="ECO:0000313" key="10">
    <source>
        <dbReference type="EMBL" id="ALR99982.1"/>
    </source>
</evidence>
<feature type="transmembrane region" description="Helical" evidence="8">
    <location>
        <begin position="85"/>
        <end position="104"/>
    </location>
</feature>
<comment type="subcellular location">
    <subcellularLocation>
        <location evidence="1 8">Cell membrane</location>
        <topology evidence="1 8">Multi-pass membrane protein</topology>
    </subcellularLocation>
</comment>
<keyword evidence="4 8" id="KW-0812">Transmembrane</keyword>
<evidence type="ECO:0000313" key="13">
    <source>
        <dbReference type="Proteomes" id="UP000183039"/>
    </source>
</evidence>
<dbReference type="InterPro" id="IPR000515">
    <property type="entry name" value="MetI-like"/>
</dbReference>
<accession>A0A0S3K6R9</accession>
<evidence type="ECO:0000313" key="12">
    <source>
        <dbReference type="Proteomes" id="UP000065511"/>
    </source>
</evidence>
<evidence type="ECO:0000256" key="2">
    <source>
        <dbReference type="ARBA" id="ARBA00022448"/>
    </source>
</evidence>
<sequence>MYIPKIDFQLMIDSIPFLLTGLPYTIGISVVTFLMGNVLGILLTVLGMLPSKVIKGFVRFYISFLRGVPGLVLLFLLYFGLPYQLSALTAACICFSLTSSAFIAEIYRGSIAGVEAGQWDAAYALGLPFGKVMRKIILPQAFRISIPALGNVAMDLLKGTSLAAMITIPDIFQKAKIVGGRTFDYMTMYILVAVIYWLLCVAIGWGQGWLEKYYLTRYKVKPEVKT</sequence>
<dbReference type="NCBIfam" id="TIGR01726">
    <property type="entry name" value="HEQRo_perm_3TM"/>
    <property type="match status" value="1"/>
</dbReference>
<evidence type="ECO:0000256" key="1">
    <source>
        <dbReference type="ARBA" id="ARBA00004651"/>
    </source>
</evidence>
<keyword evidence="5" id="KW-0029">Amino-acid transport</keyword>
<evidence type="ECO:0000256" key="4">
    <source>
        <dbReference type="ARBA" id="ARBA00022692"/>
    </source>
</evidence>
<feature type="domain" description="ABC transmembrane type-1" evidence="9">
    <location>
        <begin position="22"/>
        <end position="204"/>
    </location>
</feature>
<dbReference type="Proteomes" id="UP000183039">
    <property type="component" value="Unassembled WGS sequence"/>
</dbReference>
<comment type="similarity">
    <text evidence="8">Belongs to the binding-protein-dependent transport system permease family.</text>
</comment>
<dbReference type="InterPro" id="IPR035906">
    <property type="entry name" value="MetI-like_sf"/>
</dbReference>
<dbReference type="Proteomes" id="UP000065511">
    <property type="component" value="Chromosome"/>
</dbReference>
<keyword evidence="2 8" id="KW-0813">Transport</keyword>
<evidence type="ECO:0000313" key="11">
    <source>
        <dbReference type="EMBL" id="OJG92706.1"/>
    </source>
</evidence>
<evidence type="ECO:0000259" key="9">
    <source>
        <dbReference type="PROSITE" id="PS50928"/>
    </source>
</evidence>
<keyword evidence="7 8" id="KW-0472">Membrane</keyword>
<proteinExistence type="inferred from homology"/>
<feature type="transmembrane region" description="Helical" evidence="8">
    <location>
        <begin position="186"/>
        <end position="205"/>
    </location>
</feature>
<evidence type="ECO:0000256" key="3">
    <source>
        <dbReference type="ARBA" id="ARBA00022475"/>
    </source>
</evidence>
<protein>
    <submittedName>
        <fullName evidence="10">Amino acid ABC transporter permease</fullName>
    </submittedName>
    <submittedName>
        <fullName evidence="11">His/Glu/Gln/Arg/opine family amino ABC transporter, permease, 3-TM region</fullName>
    </submittedName>
</protein>